<dbReference type="Pfam" id="PF13245">
    <property type="entry name" value="AAA_19"/>
    <property type="match status" value="1"/>
</dbReference>
<dbReference type="HAMAP" id="MF_01488">
    <property type="entry name" value="RecD2"/>
    <property type="match status" value="1"/>
</dbReference>
<dbReference type="SMART" id="SM00382">
    <property type="entry name" value="AAA"/>
    <property type="match status" value="1"/>
</dbReference>
<gene>
    <name evidence="3" type="primary">recD2</name>
    <name evidence="5" type="ORF">OW255_18795</name>
</gene>
<evidence type="ECO:0000256" key="1">
    <source>
        <dbReference type="ARBA" id="ARBA00022741"/>
    </source>
</evidence>
<dbReference type="InterPro" id="IPR027785">
    <property type="entry name" value="UvrD-like_helicase_C"/>
</dbReference>
<comment type="similarity">
    <text evidence="3">Belongs to the RecD family. RecD2 subfamily.</text>
</comment>
<organism evidence="5 6">
    <name type="scientific">Lacrimispora xylanolytica</name>
    <dbReference type="NCBI Taxonomy" id="29375"/>
    <lineage>
        <taxon>Bacteria</taxon>
        <taxon>Bacillati</taxon>
        <taxon>Bacillota</taxon>
        <taxon>Clostridia</taxon>
        <taxon>Lachnospirales</taxon>
        <taxon>Lachnospiraceae</taxon>
        <taxon>Lacrimispora</taxon>
    </lineage>
</organism>
<dbReference type="InterPro" id="IPR041451">
    <property type="entry name" value="RecD2_SH13"/>
</dbReference>
<keyword evidence="3" id="KW-0238">DNA-binding</keyword>
<dbReference type="EC" id="5.6.2.3" evidence="3"/>
<dbReference type="Pfam" id="PF13538">
    <property type="entry name" value="UvrD_C_2"/>
    <property type="match status" value="1"/>
</dbReference>
<dbReference type="InterPro" id="IPR029493">
    <property type="entry name" value="RecD2-like_HHH"/>
</dbReference>
<keyword evidence="2 3" id="KW-0067">ATP-binding</keyword>
<dbReference type="InterPro" id="IPR055446">
    <property type="entry name" value="RecD2_N_OB"/>
</dbReference>
<dbReference type="RefSeq" id="WP_024838256.1">
    <property type="nucleotide sequence ID" value="NZ_CP113524.1"/>
</dbReference>
<comment type="catalytic activity">
    <reaction evidence="3">
        <text>ATP + H2O = ADP + phosphate + H(+)</text>
        <dbReference type="Rhea" id="RHEA:13065"/>
        <dbReference type="ChEBI" id="CHEBI:15377"/>
        <dbReference type="ChEBI" id="CHEBI:15378"/>
        <dbReference type="ChEBI" id="CHEBI:30616"/>
        <dbReference type="ChEBI" id="CHEBI:43474"/>
        <dbReference type="ChEBI" id="CHEBI:456216"/>
        <dbReference type="EC" id="5.6.2.3"/>
    </reaction>
</comment>
<keyword evidence="1 3" id="KW-0547">Nucleotide-binding</keyword>
<reference evidence="5" key="1">
    <citation type="submission" date="2022-11" db="EMBL/GenBank/DDBJ databases">
        <title>Lacrimispora xylanolytica sy1, complete genome.</title>
        <authorList>
            <person name="Choi S."/>
        </authorList>
    </citation>
    <scope>NUCLEOTIDE SEQUENCE</scope>
    <source>
        <strain evidence="5">Sy1</strain>
    </source>
</reference>
<dbReference type="PANTHER" id="PTHR43788">
    <property type="entry name" value="DNA2/NAM7 HELICASE FAMILY MEMBER"/>
    <property type="match status" value="1"/>
</dbReference>
<dbReference type="Gene3D" id="1.10.150.20">
    <property type="entry name" value="5' to 3' exonuclease, C-terminal subdomain"/>
    <property type="match status" value="1"/>
</dbReference>
<keyword evidence="6" id="KW-1185">Reference proteome</keyword>
<dbReference type="InterPro" id="IPR010994">
    <property type="entry name" value="RuvA_2-like"/>
</dbReference>
<keyword evidence="3" id="KW-0378">Hydrolase</keyword>
<dbReference type="CDD" id="cd18809">
    <property type="entry name" value="SF1_C_RecD"/>
    <property type="match status" value="1"/>
</dbReference>
<feature type="domain" description="AAA+ ATPase" evidence="4">
    <location>
        <begin position="331"/>
        <end position="483"/>
    </location>
</feature>
<dbReference type="Pfam" id="PF23139">
    <property type="entry name" value="OB_YrrC"/>
    <property type="match status" value="1"/>
</dbReference>
<sequence length="741" mass="83663">MATVCGFVERIKYRNEDNGYTVLSLVNEGEEYTLVGNFHYISEGEMVEAVGAMTEHPVYGEQMTVETYEIKTPEDTAAMERYLGSGAIKGVGAALAARIVKRFKADTFRIMEEEPERLSEVKGVSEKMAMAISQQVEQKKEMRQAMMFLQEYGISMNLAAKIYQEYGPRLYGIIKENPYQMADDIPGVGFKMADEIARKVGIFTDSDFRIKCGVLYSLLQATSNGHTYLPEEELLCQASELLKVDRQLIEKHLMDMQLDKRLVIRETDGRRVVYASQYYYMELNSAKMLHDLNIRGQMPEGEIRTKLLKIQKEEQIELDEKQVKAVVEAVNSGLLIITGGPGTGKTTTINTIIRFFESEEMEILLAAPTGRAAKRMTEATGYEARTIHRLLELSGAPGDDRSASMHFERNEENPLDADAVIIDETSMVDIHLMQSLLKAINPGTRLILVGDVNQLPSVGPGNVLRDMIDSECFNVVMLTKIFRQATQSDIVVNAHKINGGEVIPLGKKSNDFLFIKREDPNTIINAMITLVQQKLPDYVHADTFDIQIMTPMRKGAMGVERLNTILQEFLNPPSEDKPQKETPGTIYRVGDKVMQIKNNYNIEWEVRNKYGIPVDKGTGIYNGDMGIIREINSFAELITVEFDEGRLVEYSYKQLEELELAYAITIHKSQGSEYPAVVIPVFSGPRMLMTRNLIYTAVTRAKSCVCLVGIPEIFQEMVNNETEQRRYSGLKDRICEINHLS</sequence>
<name>A0ABY7AAR5_9FIRM</name>
<comment type="function">
    <text evidence="3">DNA-dependent ATPase and ATP-dependent 5'-3' DNA helicase. Has no activity on blunt DNA or DNA with 3'-overhangs, requires at least 10 bases of 5'-ssDNA for helicase activity.</text>
</comment>
<dbReference type="Gene3D" id="1.10.10.2220">
    <property type="match status" value="1"/>
</dbReference>
<dbReference type="Gene3D" id="2.30.30.940">
    <property type="match status" value="1"/>
</dbReference>
<dbReference type="InterPro" id="IPR027417">
    <property type="entry name" value="P-loop_NTPase"/>
</dbReference>
<dbReference type="SUPFAM" id="SSF47781">
    <property type="entry name" value="RuvA domain 2-like"/>
    <property type="match status" value="1"/>
</dbReference>
<protein>
    <recommendedName>
        <fullName evidence="3">ATP-dependent RecD2 DNA helicase</fullName>
        <ecNumber evidence="3">5.6.2.3</ecNumber>
    </recommendedName>
    <alternativeName>
        <fullName evidence="3">DNA 5'-3' helicase subunit RecD2</fullName>
    </alternativeName>
</protein>
<proteinExistence type="inferred from homology"/>
<evidence type="ECO:0000313" key="5">
    <source>
        <dbReference type="EMBL" id="WAJ23582.1"/>
    </source>
</evidence>
<evidence type="ECO:0000256" key="3">
    <source>
        <dbReference type="HAMAP-Rule" id="MF_01488"/>
    </source>
</evidence>
<dbReference type="PANTHER" id="PTHR43788:SF6">
    <property type="entry name" value="DNA HELICASE B"/>
    <property type="match status" value="1"/>
</dbReference>
<keyword evidence="3" id="KW-0347">Helicase</keyword>
<accession>A0ABY7AAR5</accession>
<dbReference type="InterPro" id="IPR050534">
    <property type="entry name" value="Coronavir_polyprotein_1ab"/>
</dbReference>
<evidence type="ECO:0000313" key="6">
    <source>
        <dbReference type="Proteomes" id="UP001163115"/>
    </source>
</evidence>
<dbReference type="CDD" id="cd17933">
    <property type="entry name" value="DEXSc_RecD-like"/>
    <property type="match status" value="1"/>
</dbReference>
<dbReference type="Pfam" id="PF14520">
    <property type="entry name" value="HHH_5"/>
    <property type="match status" value="1"/>
</dbReference>
<feature type="binding site" evidence="3">
    <location>
        <begin position="342"/>
        <end position="346"/>
    </location>
    <ligand>
        <name>ATP</name>
        <dbReference type="ChEBI" id="CHEBI:30616"/>
    </ligand>
</feature>
<dbReference type="SUPFAM" id="SSF52540">
    <property type="entry name" value="P-loop containing nucleoside triphosphate hydrolases"/>
    <property type="match status" value="1"/>
</dbReference>
<evidence type="ECO:0000259" key="4">
    <source>
        <dbReference type="SMART" id="SM00382"/>
    </source>
</evidence>
<dbReference type="Gene3D" id="3.40.50.300">
    <property type="entry name" value="P-loop containing nucleotide triphosphate hydrolases"/>
    <property type="match status" value="2"/>
</dbReference>
<dbReference type="Pfam" id="PF18335">
    <property type="entry name" value="SH3_13"/>
    <property type="match status" value="1"/>
</dbReference>
<dbReference type="EMBL" id="CP113524">
    <property type="protein sequence ID" value="WAJ23582.1"/>
    <property type="molecule type" value="Genomic_DNA"/>
</dbReference>
<dbReference type="NCBIfam" id="TIGR01448">
    <property type="entry name" value="recD_rel"/>
    <property type="match status" value="1"/>
</dbReference>
<dbReference type="InterPro" id="IPR006345">
    <property type="entry name" value="RecD2"/>
</dbReference>
<dbReference type="Proteomes" id="UP001163115">
    <property type="component" value="Chromosome"/>
</dbReference>
<dbReference type="Pfam" id="PF14490">
    <property type="entry name" value="HHH_RecD2"/>
    <property type="match status" value="1"/>
</dbReference>
<keyword evidence="3" id="KW-0413">Isomerase</keyword>
<dbReference type="InterPro" id="IPR003593">
    <property type="entry name" value="AAA+_ATPase"/>
</dbReference>
<evidence type="ECO:0000256" key="2">
    <source>
        <dbReference type="ARBA" id="ARBA00022840"/>
    </source>
</evidence>